<sequence>MGRELGLDELKKLSTKYAESKQHAIEEARKVVNVQDVEHLENAKELVGDKVEKVSESWNAQKEQFYDKTGVRPTEQQAQYDYDSDNNDDEYTRELELELQLFDEELDEQ</sequence>
<organism evidence="2 3">
    <name type="scientific">Linum trigynum</name>
    <dbReference type="NCBI Taxonomy" id="586398"/>
    <lineage>
        <taxon>Eukaryota</taxon>
        <taxon>Viridiplantae</taxon>
        <taxon>Streptophyta</taxon>
        <taxon>Embryophyta</taxon>
        <taxon>Tracheophyta</taxon>
        <taxon>Spermatophyta</taxon>
        <taxon>Magnoliopsida</taxon>
        <taxon>eudicotyledons</taxon>
        <taxon>Gunneridae</taxon>
        <taxon>Pentapetalae</taxon>
        <taxon>rosids</taxon>
        <taxon>fabids</taxon>
        <taxon>Malpighiales</taxon>
        <taxon>Linaceae</taxon>
        <taxon>Linum</taxon>
    </lineage>
</organism>
<feature type="region of interest" description="Disordered" evidence="1">
    <location>
        <begin position="65"/>
        <end position="88"/>
    </location>
</feature>
<evidence type="ECO:0000313" key="2">
    <source>
        <dbReference type="EMBL" id="CAL1388283.1"/>
    </source>
</evidence>
<evidence type="ECO:0000313" key="3">
    <source>
        <dbReference type="Proteomes" id="UP001497516"/>
    </source>
</evidence>
<dbReference type="EMBL" id="OZ034818">
    <property type="protein sequence ID" value="CAL1388283.1"/>
    <property type="molecule type" value="Genomic_DNA"/>
</dbReference>
<gene>
    <name evidence="2" type="ORF">LTRI10_LOCUS29217</name>
</gene>
<name>A0AAV2ERR0_9ROSI</name>
<keyword evidence="3" id="KW-1185">Reference proteome</keyword>
<evidence type="ECO:0000256" key="1">
    <source>
        <dbReference type="SAM" id="MobiDB-lite"/>
    </source>
</evidence>
<dbReference type="Proteomes" id="UP001497516">
    <property type="component" value="Chromosome 5"/>
</dbReference>
<accession>A0AAV2ERR0</accession>
<protein>
    <submittedName>
        <fullName evidence="2">Uncharacterized protein</fullName>
    </submittedName>
</protein>
<dbReference type="AlphaFoldDB" id="A0AAV2ERR0"/>
<proteinExistence type="predicted"/>
<reference evidence="2 3" key="1">
    <citation type="submission" date="2024-04" db="EMBL/GenBank/DDBJ databases">
        <authorList>
            <person name="Fracassetti M."/>
        </authorList>
    </citation>
    <scope>NUCLEOTIDE SEQUENCE [LARGE SCALE GENOMIC DNA]</scope>
</reference>